<feature type="active site" description="5-glutamyl coenzyme A thioester intermediate" evidence="2">
    <location>
        <position position="292"/>
    </location>
</feature>
<dbReference type="Gene3D" id="3.40.1080.10">
    <property type="entry name" value="Glutaconate Coenzyme A-transferase"/>
    <property type="match status" value="1"/>
</dbReference>
<dbReference type="EMBL" id="CBGL010000138">
    <property type="protein sequence ID" value="CDD12955.1"/>
    <property type="molecule type" value="Genomic_DNA"/>
</dbReference>
<dbReference type="HOGENOM" id="CLU_019748_3_0_9"/>
<dbReference type="GO" id="GO:0006083">
    <property type="term" value="P:acetate metabolic process"/>
    <property type="evidence" value="ECO:0007669"/>
    <property type="project" value="InterPro"/>
</dbReference>
<dbReference type="PANTHER" id="PTHR43609:SF1">
    <property type="entry name" value="ACETYL-COA HYDROLASE"/>
    <property type="match status" value="1"/>
</dbReference>
<dbReference type="PANTHER" id="PTHR43609">
    <property type="entry name" value="ACETYL-COA HYDROLASE"/>
    <property type="match status" value="1"/>
</dbReference>
<dbReference type="InterPro" id="IPR026888">
    <property type="entry name" value="AcetylCoA_hyd_C"/>
</dbReference>
<dbReference type="InterPro" id="IPR017821">
    <property type="entry name" value="Succinate_CoA_transferase"/>
</dbReference>
<dbReference type="Pfam" id="PF02550">
    <property type="entry name" value="AcetylCoA_hydro"/>
    <property type="match status" value="1"/>
</dbReference>
<evidence type="ECO:0000313" key="6">
    <source>
        <dbReference type="EMBL" id="CDD12955.1"/>
    </source>
</evidence>
<dbReference type="AlphaFoldDB" id="R6WUF8"/>
<reference evidence="6" key="1">
    <citation type="submission" date="2012-11" db="EMBL/GenBank/DDBJ databases">
        <title>Dependencies among metagenomic species, viruses, plasmids and units of genetic variation.</title>
        <authorList>
            <person name="Nielsen H.B."/>
            <person name="Almeida M."/>
            <person name="Juncker A.S."/>
            <person name="Rasmussen S."/>
            <person name="Li J."/>
            <person name="Sunagawa S."/>
            <person name="Plichta D."/>
            <person name="Gautier L."/>
            <person name="Le Chatelier E."/>
            <person name="Peletier E."/>
            <person name="Bonde I."/>
            <person name="Nielsen T."/>
            <person name="Manichanh C."/>
            <person name="Arumugam M."/>
            <person name="Batto J."/>
            <person name="Santos M.B.Q.D."/>
            <person name="Blom N."/>
            <person name="Borruel N."/>
            <person name="Burgdorf K.S."/>
            <person name="Boumezbeur F."/>
            <person name="Casellas F."/>
            <person name="Dore J."/>
            <person name="Guarner F."/>
            <person name="Hansen T."/>
            <person name="Hildebrand F."/>
            <person name="Kaas R.S."/>
            <person name="Kennedy S."/>
            <person name="Kristiansen K."/>
            <person name="Kultima J.R."/>
            <person name="Leonard P."/>
            <person name="Levenez F."/>
            <person name="Lund O."/>
            <person name="Moumen B."/>
            <person name="Le Paslier D."/>
            <person name="Pons N."/>
            <person name="Pedersen O."/>
            <person name="Prifti E."/>
            <person name="Qin J."/>
            <person name="Raes J."/>
            <person name="Tap J."/>
            <person name="Tims S."/>
            <person name="Ussery D.W."/>
            <person name="Yamada T."/>
            <person name="MetaHit consortium"/>
            <person name="Renault P."/>
            <person name="Sicheritz-Ponten T."/>
            <person name="Bork P."/>
            <person name="Wang J."/>
            <person name="Brunak S."/>
            <person name="Ehrlich S.D."/>
        </authorList>
    </citation>
    <scope>NUCLEOTIDE SEQUENCE [LARGE SCALE GENOMIC DNA]</scope>
</reference>
<dbReference type="InterPro" id="IPR003702">
    <property type="entry name" value="ActCoA_hydro_N"/>
</dbReference>
<dbReference type="InterPro" id="IPR046433">
    <property type="entry name" value="ActCoA_hydro"/>
</dbReference>
<sequence>MLDATRLRTPCLFDKIVSADEAATLITDGMNVDVSGFTPSGYPKKTTLALAKAIKAGKKCRINIWSGASVGPEIEEALAEVGGISGRMPYYAASNKTLSRQINTGSVTYIDQHLSHFAQQIDYGFYGDVDVAIVEAAAINADGSIVLGSGVGNTPMLVKHAKKIIVEVNTSIPLTLEGMHDIYICSKPPERTEIPIYHVGDRIGSPYVSCGLDRITCIVESDIVDHVRNLSAPDEASKKIAANLVDFLEHEQRHGRLPQQMLPLQSGVGSIANAVLMGLAESKFDNLTMYSEILQDSVFKLIKCGKVTQASGCAFTPSPTVWEMYKENPELYRNRIVLRPLDISNNPEVIRRLGVISMNTPLEFDIYGQANSTHVMGNRMMNGIGGSGDYMRNGYLTIFSTPSTAKGGNISSVVPMVSHADHTEHDTMIFITEQGVADIRGLSPLKRAKLIIEKCAHPDFREQLYDYLKMAQRKNGHEPVDLEHAFDMHIALEKTGTMKEQSKEEEHYDYTRRFTA</sequence>
<accession>R6WUF8</accession>
<dbReference type="Gene3D" id="3.30.750.70">
    <property type="entry name" value="4-hydroxybutyrate coenzyme like domains"/>
    <property type="match status" value="1"/>
</dbReference>
<dbReference type="InterPro" id="IPR038460">
    <property type="entry name" value="AcetylCoA_hyd_C_sf"/>
</dbReference>
<dbReference type="GO" id="GO:0003986">
    <property type="term" value="F:acetyl-CoA hydrolase activity"/>
    <property type="evidence" value="ECO:0007669"/>
    <property type="project" value="TreeGrafter"/>
</dbReference>
<dbReference type="GO" id="GO:0008775">
    <property type="term" value="F:acetate CoA-transferase activity"/>
    <property type="evidence" value="ECO:0007669"/>
    <property type="project" value="InterPro"/>
</dbReference>
<gene>
    <name evidence="6" type="ORF">BN587_01348</name>
</gene>
<evidence type="ECO:0000256" key="2">
    <source>
        <dbReference type="PIRSR" id="PIRSR617821-1"/>
    </source>
</evidence>
<evidence type="ECO:0000259" key="4">
    <source>
        <dbReference type="Pfam" id="PF02550"/>
    </source>
</evidence>
<feature type="domain" description="Acetyl-CoA hydrolase/transferase N-terminal" evidence="4">
    <location>
        <begin position="15"/>
        <end position="219"/>
    </location>
</feature>
<comment type="similarity">
    <text evidence="1">Belongs to the acetyl-CoA hydrolase/transferase family.</text>
</comment>
<feature type="binding site" evidence="3">
    <location>
        <position position="406"/>
    </location>
    <ligand>
        <name>CoA</name>
        <dbReference type="ChEBI" id="CHEBI:57287"/>
    </ligand>
</feature>
<dbReference type="GO" id="GO:0006084">
    <property type="term" value="P:acetyl-CoA metabolic process"/>
    <property type="evidence" value="ECO:0007669"/>
    <property type="project" value="InterPro"/>
</dbReference>
<evidence type="ECO:0000256" key="3">
    <source>
        <dbReference type="PIRSR" id="PIRSR617821-2"/>
    </source>
</evidence>
<feature type="binding site" evidence="3">
    <location>
        <position position="386"/>
    </location>
    <ligand>
        <name>CoA</name>
        <dbReference type="ChEBI" id="CHEBI:57287"/>
    </ligand>
</feature>
<dbReference type="FunFam" id="3.40.1080.20:FF:000001">
    <property type="entry name" value="Acetyl-CoA hydrolase Ach1"/>
    <property type="match status" value="1"/>
</dbReference>
<feature type="binding site" evidence="3">
    <location>
        <position position="382"/>
    </location>
    <ligand>
        <name>CoA</name>
        <dbReference type="ChEBI" id="CHEBI:57287"/>
    </ligand>
</feature>
<dbReference type="InterPro" id="IPR037171">
    <property type="entry name" value="NagB/RpiA_transferase-like"/>
</dbReference>
<protein>
    <submittedName>
        <fullName evidence="6">Acetyl-CoA hydrolase/transferase</fullName>
    </submittedName>
</protein>
<comment type="caution">
    <text evidence="6">The sequence shown here is derived from an EMBL/GenBank/DDBJ whole genome shotgun (WGS) entry which is preliminary data.</text>
</comment>
<evidence type="ECO:0000256" key="1">
    <source>
        <dbReference type="ARBA" id="ARBA00009632"/>
    </source>
</evidence>
<keyword evidence="6" id="KW-0378">Hydrolase</keyword>
<proteinExistence type="inferred from homology"/>
<dbReference type="Proteomes" id="UP000014937">
    <property type="component" value="Unassembled WGS sequence"/>
</dbReference>
<dbReference type="RefSeq" id="WP_021720401.1">
    <property type="nucleotide sequence ID" value="NZ_FR892797.1"/>
</dbReference>
<dbReference type="Pfam" id="PF13336">
    <property type="entry name" value="AcetylCoA_hyd_C"/>
    <property type="match status" value="1"/>
</dbReference>
<dbReference type="NCBIfam" id="TIGR03458">
    <property type="entry name" value="YgfH_subfam"/>
    <property type="match status" value="1"/>
</dbReference>
<dbReference type="Gene3D" id="3.40.1080.20">
    <property type="entry name" value="Acetyl-CoA hydrolase/transferase C-terminal domain"/>
    <property type="match status" value="1"/>
</dbReference>
<name>R6WUF8_9FIRM</name>
<evidence type="ECO:0000259" key="5">
    <source>
        <dbReference type="Pfam" id="PF13336"/>
    </source>
</evidence>
<organism evidence="6">
    <name type="scientific">Phascolarctobacterium succinatutens CAG:287</name>
    <dbReference type="NCBI Taxonomy" id="1263101"/>
    <lineage>
        <taxon>Bacteria</taxon>
        <taxon>Bacillati</taxon>
        <taxon>Bacillota</taxon>
        <taxon>Negativicutes</taxon>
        <taxon>Acidaminococcales</taxon>
        <taxon>Acidaminococcaceae</taxon>
        <taxon>Phascolarctobacterium</taxon>
    </lineage>
</organism>
<keyword evidence="6" id="KW-0808">Transferase</keyword>
<dbReference type="SUPFAM" id="SSF100950">
    <property type="entry name" value="NagB/RpiA/CoA transferase-like"/>
    <property type="match status" value="2"/>
</dbReference>
<feature type="domain" description="Acetyl-CoA hydrolase/transferase C-terminal" evidence="5">
    <location>
        <begin position="333"/>
        <end position="467"/>
    </location>
</feature>